<protein>
    <submittedName>
        <fullName evidence="1">Uncharacterized protein</fullName>
    </submittedName>
</protein>
<dbReference type="AlphaFoldDB" id="A0A5K7ZAI6"/>
<sequence>MKTPDIESLQDLVPHVQEHLLPQIHQAAEICMNCYLMDTAFNDMWTFGTQFWRNTWNRFRTIAEEIDECPFEVSGKGNEYKLRLGSYVLRHHRINSQSRLPSGAKSVKSAANHIQMSLFNDEWYAPVEKDNIVIAIDVDVHRGLKEVFLGEIMPLEVDSSKYKWVRKAPIFLVDGAQASTADVIHIADMPGFVPEEEIVEVPVKLDKSRTNLKGLESKGDK</sequence>
<accession>A0A5K7ZAI6</accession>
<dbReference type="OrthoDB" id="9854313at2"/>
<dbReference type="KEGG" id="dwd:DSCW_52070"/>
<gene>
    <name evidence="1" type="ORF">DSCW_52070</name>
</gene>
<evidence type="ECO:0000313" key="2">
    <source>
        <dbReference type="Proteomes" id="UP000427769"/>
    </source>
</evidence>
<name>A0A5K7ZAI6_9BACT</name>
<proteinExistence type="predicted"/>
<keyword evidence="2" id="KW-1185">Reference proteome</keyword>
<evidence type="ECO:0000313" key="1">
    <source>
        <dbReference type="EMBL" id="BBO77790.1"/>
    </source>
</evidence>
<organism evidence="1 2">
    <name type="scientific">Desulfosarcina widdelii</name>
    <dbReference type="NCBI Taxonomy" id="947919"/>
    <lineage>
        <taxon>Bacteria</taxon>
        <taxon>Pseudomonadati</taxon>
        <taxon>Thermodesulfobacteriota</taxon>
        <taxon>Desulfobacteria</taxon>
        <taxon>Desulfobacterales</taxon>
        <taxon>Desulfosarcinaceae</taxon>
        <taxon>Desulfosarcina</taxon>
    </lineage>
</organism>
<dbReference type="EMBL" id="AP021875">
    <property type="protein sequence ID" value="BBO77790.1"/>
    <property type="molecule type" value="Genomic_DNA"/>
</dbReference>
<reference evidence="1 2" key="1">
    <citation type="submission" date="2019-11" db="EMBL/GenBank/DDBJ databases">
        <title>Comparative genomics of hydrocarbon-degrading Desulfosarcina strains.</title>
        <authorList>
            <person name="Watanabe M."/>
            <person name="Kojima H."/>
            <person name="Fukui M."/>
        </authorList>
    </citation>
    <scope>NUCLEOTIDE SEQUENCE [LARGE SCALE GENOMIC DNA]</scope>
    <source>
        <strain evidence="1 2">PP31</strain>
    </source>
</reference>
<dbReference type="RefSeq" id="WP_155306498.1">
    <property type="nucleotide sequence ID" value="NZ_AP021875.1"/>
</dbReference>
<dbReference type="Proteomes" id="UP000427769">
    <property type="component" value="Chromosome"/>
</dbReference>